<dbReference type="RefSeq" id="WP_344155603.1">
    <property type="nucleotide sequence ID" value="NZ_BAAANF010000016.1"/>
</dbReference>
<keyword evidence="1" id="KW-1133">Transmembrane helix</keyword>
<keyword evidence="3" id="KW-1185">Reference proteome</keyword>
<protein>
    <submittedName>
        <fullName evidence="2">Uncharacterized protein</fullName>
    </submittedName>
</protein>
<gene>
    <name evidence="2" type="ORF">GCM10009745_46410</name>
</gene>
<name>A0ABN2HYC2_9ACTN</name>
<proteinExistence type="predicted"/>
<reference evidence="2 3" key="1">
    <citation type="journal article" date="2019" name="Int. J. Syst. Evol. Microbiol.">
        <title>The Global Catalogue of Microorganisms (GCM) 10K type strain sequencing project: providing services to taxonomists for standard genome sequencing and annotation.</title>
        <authorList>
            <consortium name="The Broad Institute Genomics Platform"/>
            <consortium name="The Broad Institute Genome Sequencing Center for Infectious Disease"/>
            <person name="Wu L."/>
            <person name="Ma J."/>
        </authorList>
    </citation>
    <scope>NUCLEOTIDE SEQUENCE [LARGE SCALE GENOMIC DNA]</scope>
    <source>
        <strain evidence="2 3">JCM 14307</strain>
    </source>
</reference>
<evidence type="ECO:0000256" key="1">
    <source>
        <dbReference type="SAM" id="Phobius"/>
    </source>
</evidence>
<feature type="transmembrane region" description="Helical" evidence="1">
    <location>
        <begin position="222"/>
        <end position="245"/>
    </location>
</feature>
<feature type="transmembrane region" description="Helical" evidence="1">
    <location>
        <begin position="178"/>
        <end position="197"/>
    </location>
</feature>
<accession>A0ABN2HYC2</accession>
<keyword evidence="1" id="KW-0472">Membrane</keyword>
<dbReference type="Proteomes" id="UP001500280">
    <property type="component" value="Unassembled WGS sequence"/>
</dbReference>
<organism evidence="2 3">
    <name type="scientific">Kribbella yunnanensis</name>
    <dbReference type="NCBI Taxonomy" id="190194"/>
    <lineage>
        <taxon>Bacteria</taxon>
        <taxon>Bacillati</taxon>
        <taxon>Actinomycetota</taxon>
        <taxon>Actinomycetes</taxon>
        <taxon>Propionibacteriales</taxon>
        <taxon>Kribbellaceae</taxon>
        <taxon>Kribbella</taxon>
    </lineage>
</organism>
<keyword evidence="1" id="KW-0812">Transmembrane</keyword>
<sequence length="333" mass="34798">MSYVYVMPADHDPQRQVSASHQRTAERTPLGKVLRWVAEKSVNEVLDAVLRLFLQGGWPVRLAGSIVTGVVAASVVWLASGTVLSTLLGSVTATAIGVGAAAGLAMGFSGGLLAGAGAGWLLAIAAESVSTELTKDRLGLHVGTWIAWSLAALVGGLAGWLVGRLTDLAERRSPTAGLVIRILGYLLLFAATAVVLVRTGTSTAFWSTLETPAEAVGRQSNAFALGTAAGIISGLAAATYLRWLLSPTSRTHQPHPTPGRIRPLPTPGPFHRRHLPLAQAVLTALTITLAANDPTPASNLPTTAVLIAAIWTLPWTLTLAIHATTHLHHRLTP</sequence>
<evidence type="ECO:0000313" key="2">
    <source>
        <dbReference type="EMBL" id="GAA1695368.1"/>
    </source>
</evidence>
<dbReference type="EMBL" id="BAAANF010000016">
    <property type="protein sequence ID" value="GAA1695368.1"/>
    <property type="molecule type" value="Genomic_DNA"/>
</dbReference>
<comment type="caution">
    <text evidence="2">The sequence shown here is derived from an EMBL/GenBank/DDBJ whole genome shotgun (WGS) entry which is preliminary data.</text>
</comment>
<feature type="transmembrane region" description="Helical" evidence="1">
    <location>
        <begin position="62"/>
        <end position="88"/>
    </location>
</feature>
<feature type="transmembrane region" description="Helical" evidence="1">
    <location>
        <begin position="100"/>
        <end position="125"/>
    </location>
</feature>
<feature type="transmembrane region" description="Helical" evidence="1">
    <location>
        <begin position="145"/>
        <end position="166"/>
    </location>
</feature>
<evidence type="ECO:0000313" key="3">
    <source>
        <dbReference type="Proteomes" id="UP001500280"/>
    </source>
</evidence>